<proteinExistence type="predicted"/>
<dbReference type="AlphaFoldDB" id="A0A3L6G8Q1"/>
<accession>A0A3L6G8Q1</accession>
<reference evidence="2" key="1">
    <citation type="journal article" date="2018" name="Nat. Genet.">
        <title>Extensive intraspecific gene order and gene structural variations between Mo17 and other maize genomes.</title>
        <authorList>
            <person name="Sun S."/>
            <person name="Zhou Y."/>
            <person name="Chen J."/>
            <person name="Shi J."/>
            <person name="Zhao H."/>
            <person name="Zhao H."/>
            <person name="Song W."/>
            <person name="Zhang M."/>
            <person name="Cui Y."/>
            <person name="Dong X."/>
            <person name="Liu H."/>
            <person name="Ma X."/>
            <person name="Jiao Y."/>
            <person name="Wang B."/>
            <person name="Wei X."/>
            <person name="Stein J.C."/>
            <person name="Glaubitz J.C."/>
            <person name="Lu F."/>
            <person name="Yu G."/>
            <person name="Liang C."/>
            <person name="Fengler K."/>
            <person name="Li B."/>
            <person name="Rafalski A."/>
            <person name="Schnable P.S."/>
            <person name="Ware D.H."/>
            <person name="Buckler E.S."/>
            <person name="Lai J."/>
        </authorList>
    </citation>
    <scope>NUCLEOTIDE SEQUENCE [LARGE SCALE GENOMIC DNA]</scope>
    <source>
        <tissue evidence="2">Seedling</tissue>
    </source>
</reference>
<evidence type="ECO:0000313" key="2">
    <source>
        <dbReference type="EMBL" id="PWZ44790.1"/>
    </source>
</evidence>
<dbReference type="EMBL" id="NCVQ01000002">
    <property type="protein sequence ID" value="PWZ44790.1"/>
    <property type="molecule type" value="Genomic_DNA"/>
</dbReference>
<feature type="compositionally biased region" description="Basic and acidic residues" evidence="1">
    <location>
        <begin position="9"/>
        <end position="20"/>
    </location>
</feature>
<gene>
    <name evidence="2" type="ORF">Zm00014a_036309</name>
</gene>
<feature type="compositionally biased region" description="Basic and acidic residues" evidence="1">
    <location>
        <begin position="41"/>
        <end position="50"/>
    </location>
</feature>
<protein>
    <submittedName>
        <fullName evidence="2">Uncharacterized protein</fullName>
    </submittedName>
</protein>
<dbReference type="Proteomes" id="UP000251960">
    <property type="component" value="Chromosome 10"/>
</dbReference>
<name>A0A3L6G8Q1_MAIZE</name>
<organism evidence="2">
    <name type="scientific">Zea mays</name>
    <name type="common">Maize</name>
    <dbReference type="NCBI Taxonomy" id="4577"/>
    <lineage>
        <taxon>Eukaryota</taxon>
        <taxon>Viridiplantae</taxon>
        <taxon>Streptophyta</taxon>
        <taxon>Embryophyta</taxon>
        <taxon>Tracheophyta</taxon>
        <taxon>Spermatophyta</taxon>
        <taxon>Magnoliopsida</taxon>
        <taxon>Liliopsida</taxon>
        <taxon>Poales</taxon>
        <taxon>Poaceae</taxon>
        <taxon>PACMAD clade</taxon>
        <taxon>Panicoideae</taxon>
        <taxon>Andropogonodae</taxon>
        <taxon>Andropogoneae</taxon>
        <taxon>Tripsacinae</taxon>
        <taxon>Zea</taxon>
    </lineage>
</organism>
<comment type="caution">
    <text evidence="2">The sequence shown here is derived from an EMBL/GenBank/DDBJ whole genome shotgun (WGS) entry which is preliminary data.</text>
</comment>
<evidence type="ECO:0000256" key="1">
    <source>
        <dbReference type="SAM" id="MobiDB-lite"/>
    </source>
</evidence>
<feature type="region of interest" description="Disordered" evidence="1">
    <location>
        <begin position="1"/>
        <end position="50"/>
    </location>
</feature>
<sequence length="50" mass="5618">MGMSFAGRGNEKDSARRGEWECQNTEWQPRMGIDSAGEGNGNDRTRNDNQ</sequence>